<reference evidence="2" key="1">
    <citation type="submission" date="2020-06" db="EMBL/GenBank/DDBJ databases">
        <authorList>
            <consortium name="Plant Systems Biology data submission"/>
        </authorList>
    </citation>
    <scope>NUCLEOTIDE SEQUENCE</scope>
    <source>
        <strain evidence="2">D6</strain>
    </source>
</reference>
<evidence type="ECO:0000313" key="3">
    <source>
        <dbReference type="Proteomes" id="UP001153069"/>
    </source>
</evidence>
<sequence length="129" mass="14463">MTEAEEDLTTAEEHLTMAVAALGGTSDVKTTHEPSLRNRILSGEKSRKPVDIEELQEHIKIFIIKVQCLPRSLLIKNLGRDNDCICNQGIPTNGTSFQRMTRFLWDSHFELSKNGRSRSLWSSGGLDPP</sequence>
<keyword evidence="3" id="KW-1185">Reference proteome</keyword>
<proteinExistence type="predicted"/>
<dbReference type="EMBL" id="CAICTM010000455">
    <property type="protein sequence ID" value="CAB9510848.1"/>
    <property type="molecule type" value="Genomic_DNA"/>
</dbReference>
<evidence type="ECO:0000313" key="2">
    <source>
        <dbReference type="EMBL" id="CAB9510848.1"/>
    </source>
</evidence>
<protein>
    <submittedName>
        <fullName evidence="2">Uncharacterized protein</fullName>
    </submittedName>
</protein>
<gene>
    <name evidence="2" type="ORF">SEMRO_456_G146610.1</name>
</gene>
<organism evidence="2 3">
    <name type="scientific">Seminavis robusta</name>
    <dbReference type="NCBI Taxonomy" id="568900"/>
    <lineage>
        <taxon>Eukaryota</taxon>
        <taxon>Sar</taxon>
        <taxon>Stramenopiles</taxon>
        <taxon>Ochrophyta</taxon>
        <taxon>Bacillariophyta</taxon>
        <taxon>Bacillariophyceae</taxon>
        <taxon>Bacillariophycidae</taxon>
        <taxon>Naviculales</taxon>
        <taxon>Naviculaceae</taxon>
        <taxon>Seminavis</taxon>
    </lineage>
</organism>
<comment type="caution">
    <text evidence="2">The sequence shown here is derived from an EMBL/GenBank/DDBJ whole genome shotgun (WGS) entry which is preliminary data.</text>
</comment>
<feature type="region of interest" description="Disordered" evidence="1">
    <location>
        <begin position="23"/>
        <end position="46"/>
    </location>
</feature>
<dbReference type="AlphaFoldDB" id="A0A9N8HDE1"/>
<evidence type="ECO:0000256" key="1">
    <source>
        <dbReference type="SAM" id="MobiDB-lite"/>
    </source>
</evidence>
<accession>A0A9N8HDE1</accession>
<feature type="compositionally biased region" description="Basic and acidic residues" evidence="1">
    <location>
        <begin position="29"/>
        <end position="46"/>
    </location>
</feature>
<dbReference type="Proteomes" id="UP001153069">
    <property type="component" value="Unassembled WGS sequence"/>
</dbReference>
<name>A0A9N8HDE1_9STRA</name>